<dbReference type="EMBL" id="JBJQND010000004">
    <property type="protein sequence ID" value="KAL3880590.1"/>
    <property type="molecule type" value="Genomic_DNA"/>
</dbReference>
<gene>
    <name evidence="2" type="ORF">ACJMK2_032819</name>
</gene>
<comment type="caution">
    <text evidence="2">The sequence shown here is derived from an EMBL/GenBank/DDBJ whole genome shotgun (WGS) entry which is preliminary data.</text>
</comment>
<evidence type="ECO:0000256" key="1">
    <source>
        <dbReference type="SAM" id="MobiDB-lite"/>
    </source>
</evidence>
<feature type="compositionally biased region" description="Basic and acidic residues" evidence="1">
    <location>
        <begin position="134"/>
        <end position="147"/>
    </location>
</feature>
<feature type="compositionally biased region" description="Basic and acidic residues" evidence="1">
    <location>
        <begin position="98"/>
        <end position="112"/>
    </location>
</feature>
<sequence length="232" mass="26246">MAAAETAKPISGNENPSEADLDYLSRPENYTGSNLQTMQLFFLAQKEDTNKIQEKKKTIKDAKYHFFHKYKHILKEIIFIDDLMEPEEESDEDDGEEEKGNKRETMESREEATPTTLHTPKQFLKNIPEEEEYHETPEKKAGEDTKGSESSSVSPDRAYSPEKGQMVAGVGMESESDMSAKSGGGTRQTMALMKAKINSVAKDVQRKQLLLKFKKYARMILVVVRLLSASNK</sequence>
<protein>
    <submittedName>
        <fullName evidence="2">Uncharacterized protein</fullName>
    </submittedName>
</protein>
<dbReference type="Proteomes" id="UP001634394">
    <property type="component" value="Unassembled WGS sequence"/>
</dbReference>
<evidence type="ECO:0000313" key="3">
    <source>
        <dbReference type="Proteomes" id="UP001634394"/>
    </source>
</evidence>
<evidence type="ECO:0000313" key="2">
    <source>
        <dbReference type="EMBL" id="KAL3880590.1"/>
    </source>
</evidence>
<name>A0ABD3X4G4_SINWO</name>
<reference evidence="2 3" key="1">
    <citation type="submission" date="2024-11" db="EMBL/GenBank/DDBJ databases">
        <title>Chromosome-level genome assembly of the freshwater bivalve Anodonta woodiana.</title>
        <authorList>
            <person name="Chen X."/>
        </authorList>
    </citation>
    <scope>NUCLEOTIDE SEQUENCE [LARGE SCALE GENOMIC DNA]</scope>
    <source>
        <strain evidence="2">MN2024</strain>
        <tissue evidence="2">Gills</tissue>
    </source>
</reference>
<feature type="region of interest" description="Disordered" evidence="1">
    <location>
        <begin position="86"/>
        <end position="165"/>
    </location>
</feature>
<organism evidence="2 3">
    <name type="scientific">Sinanodonta woodiana</name>
    <name type="common">Chinese pond mussel</name>
    <name type="synonym">Anodonta woodiana</name>
    <dbReference type="NCBI Taxonomy" id="1069815"/>
    <lineage>
        <taxon>Eukaryota</taxon>
        <taxon>Metazoa</taxon>
        <taxon>Spiralia</taxon>
        <taxon>Lophotrochozoa</taxon>
        <taxon>Mollusca</taxon>
        <taxon>Bivalvia</taxon>
        <taxon>Autobranchia</taxon>
        <taxon>Heteroconchia</taxon>
        <taxon>Palaeoheterodonta</taxon>
        <taxon>Unionida</taxon>
        <taxon>Unionoidea</taxon>
        <taxon>Unionidae</taxon>
        <taxon>Unioninae</taxon>
        <taxon>Sinanodonta</taxon>
    </lineage>
</organism>
<proteinExistence type="predicted"/>
<accession>A0ABD3X4G4</accession>
<keyword evidence="3" id="KW-1185">Reference proteome</keyword>
<feature type="region of interest" description="Disordered" evidence="1">
    <location>
        <begin position="1"/>
        <end position="29"/>
    </location>
</feature>
<feature type="compositionally biased region" description="Acidic residues" evidence="1">
    <location>
        <begin position="86"/>
        <end position="97"/>
    </location>
</feature>
<dbReference type="AlphaFoldDB" id="A0ABD3X4G4"/>